<dbReference type="EMBL" id="JBHUKR010000004">
    <property type="protein sequence ID" value="MFD2416071.1"/>
    <property type="molecule type" value="Genomic_DNA"/>
</dbReference>
<sequence>MPTGPADVVTARKWMDEGTRLLLATVDGLAEADFDAPSLLPGWARRHVVAHVHNNAEGFRRLVHWARTGEETPMYPDPGRRDAEIEEVAGLPVSDLRSKVRGSAEALARDLDELPAEAWDHTVLSRQGREMTATRIPWLRAREVTVHLADLDASAGFEDLPPDLLKALVIDVLADRADAGNGPALARWLTGRSAQAPDLGPWL</sequence>
<dbReference type="NCBIfam" id="TIGR03083">
    <property type="entry name" value="maleylpyruvate isomerase family mycothiol-dependent enzyme"/>
    <property type="match status" value="1"/>
</dbReference>
<evidence type="ECO:0000313" key="3">
    <source>
        <dbReference type="Proteomes" id="UP001597417"/>
    </source>
</evidence>
<organism evidence="2 3">
    <name type="scientific">Amycolatopsis pigmentata</name>
    <dbReference type="NCBI Taxonomy" id="450801"/>
    <lineage>
        <taxon>Bacteria</taxon>
        <taxon>Bacillati</taxon>
        <taxon>Actinomycetota</taxon>
        <taxon>Actinomycetes</taxon>
        <taxon>Pseudonocardiales</taxon>
        <taxon>Pseudonocardiaceae</taxon>
        <taxon>Amycolatopsis</taxon>
    </lineage>
</organism>
<dbReference type="RefSeq" id="WP_378262454.1">
    <property type="nucleotide sequence ID" value="NZ_JBHUKR010000004.1"/>
</dbReference>
<reference evidence="3" key="1">
    <citation type="journal article" date="2019" name="Int. J. Syst. Evol. Microbiol.">
        <title>The Global Catalogue of Microorganisms (GCM) 10K type strain sequencing project: providing services to taxonomists for standard genome sequencing and annotation.</title>
        <authorList>
            <consortium name="The Broad Institute Genomics Platform"/>
            <consortium name="The Broad Institute Genome Sequencing Center for Infectious Disease"/>
            <person name="Wu L."/>
            <person name="Ma J."/>
        </authorList>
    </citation>
    <scope>NUCLEOTIDE SEQUENCE [LARGE SCALE GENOMIC DNA]</scope>
    <source>
        <strain evidence="3">CGMCC 4.7645</strain>
    </source>
</reference>
<proteinExistence type="predicted"/>
<dbReference type="Gene3D" id="1.20.120.450">
    <property type="entry name" value="dinb family like domain"/>
    <property type="match status" value="1"/>
</dbReference>
<protein>
    <submittedName>
        <fullName evidence="2">Maleylpyruvate isomerase N-terminal domain-containing protein</fullName>
    </submittedName>
</protein>
<accession>A0ABW5FMF6</accession>
<evidence type="ECO:0000259" key="1">
    <source>
        <dbReference type="Pfam" id="PF11716"/>
    </source>
</evidence>
<feature type="domain" description="Mycothiol-dependent maleylpyruvate isomerase metal-binding" evidence="1">
    <location>
        <begin position="17"/>
        <end position="151"/>
    </location>
</feature>
<keyword evidence="2" id="KW-0413">Isomerase</keyword>
<dbReference type="Proteomes" id="UP001597417">
    <property type="component" value="Unassembled WGS sequence"/>
</dbReference>
<dbReference type="GO" id="GO:0016853">
    <property type="term" value="F:isomerase activity"/>
    <property type="evidence" value="ECO:0007669"/>
    <property type="project" value="UniProtKB-KW"/>
</dbReference>
<dbReference type="InterPro" id="IPR034660">
    <property type="entry name" value="DinB/YfiT-like"/>
</dbReference>
<comment type="caution">
    <text evidence="2">The sequence shown here is derived from an EMBL/GenBank/DDBJ whole genome shotgun (WGS) entry which is preliminary data.</text>
</comment>
<evidence type="ECO:0000313" key="2">
    <source>
        <dbReference type="EMBL" id="MFD2416071.1"/>
    </source>
</evidence>
<dbReference type="InterPro" id="IPR017517">
    <property type="entry name" value="Maleyloyr_isom"/>
</dbReference>
<dbReference type="InterPro" id="IPR024344">
    <property type="entry name" value="MDMPI_metal-binding"/>
</dbReference>
<dbReference type="SUPFAM" id="SSF109854">
    <property type="entry name" value="DinB/YfiT-like putative metalloenzymes"/>
    <property type="match status" value="1"/>
</dbReference>
<keyword evidence="3" id="KW-1185">Reference proteome</keyword>
<gene>
    <name evidence="2" type="ORF">ACFSXZ_07000</name>
</gene>
<name>A0ABW5FMF6_9PSEU</name>
<dbReference type="Pfam" id="PF11716">
    <property type="entry name" value="MDMPI_N"/>
    <property type="match status" value="1"/>
</dbReference>